<gene>
    <name evidence="7" type="ORF">ECRASSUSDP1_LOCUS24490</name>
</gene>
<keyword evidence="8" id="KW-1185">Reference proteome</keyword>
<dbReference type="GO" id="GO:0006412">
    <property type="term" value="P:translation"/>
    <property type="evidence" value="ECO:0007669"/>
    <property type="project" value="InterPro"/>
</dbReference>
<evidence type="ECO:0000256" key="1">
    <source>
        <dbReference type="ARBA" id="ARBA00007320"/>
    </source>
</evidence>
<comment type="caution">
    <text evidence="7">The sequence shown here is derived from an EMBL/GenBank/DDBJ whole genome shotgun (WGS) entry which is preliminary data.</text>
</comment>
<feature type="compositionally biased region" description="Basic residues" evidence="5">
    <location>
        <begin position="1"/>
        <end position="30"/>
    </location>
</feature>
<dbReference type="GO" id="GO:0003735">
    <property type="term" value="F:structural constituent of ribosome"/>
    <property type="evidence" value="ECO:0007669"/>
    <property type="project" value="InterPro"/>
</dbReference>
<dbReference type="SUPFAM" id="SSF52080">
    <property type="entry name" value="Ribosomal proteins L15p and L18e"/>
    <property type="match status" value="1"/>
</dbReference>
<evidence type="ECO:0000256" key="3">
    <source>
        <dbReference type="ARBA" id="ARBA00023274"/>
    </source>
</evidence>
<organism evidence="7 8">
    <name type="scientific">Euplotes crassus</name>
    <dbReference type="NCBI Taxonomy" id="5936"/>
    <lineage>
        <taxon>Eukaryota</taxon>
        <taxon>Sar</taxon>
        <taxon>Alveolata</taxon>
        <taxon>Ciliophora</taxon>
        <taxon>Intramacronucleata</taxon>
        <taxon>Spirotrichea</taxon>
        <taxon>Hypotrichia</taxon>
        <taxon>Euplotida</taxon>
        <taxon>Euplotidae</taxon>
        <taxon>Moneuplotes</taxon>
    </lineage>
</organism>
<evidence type="ECO:0000313" key="8">
    <source>
        <dbReference type="Proteomes" id="UP001295684"/>
    </source>
</evidence>
<accession>A0AAD2D6E0</accession>
<reference evidence="7" key="1">
    <citation type="submission" date="2023-07" db="EMBL/GenBank/DDBJ databases">
        <authorList>
            <consortium name="AG Swart"/>
            <person name="Singh M."/>
            <person name="Singh A."/>
            <person name="Seah K."/>
            <person name="Emmerich C."/>
        </authorList>
    </citation>
    <scope>NUCLEOTIDE SEQUENCE</scope>
    <source>
        <strain evidence="7">DP1</strain>
    </source>
</reference>
<dbReference type="InterPro" id="IPR030878">
    <property type="entry name" value="Ribosomal_uL15"/>
</dbReference>
<dbReference type="EMBL" id="CAMPGE010025220">
    <property type="protein sequence ID" value="CAI2382999.1"/>
    <property type="molecule type" value="Genomic_DNA"/>
</dbReference>
<dbReference type="Proteomes" id="UP001295684">
    <property type="component" value="Unassembled WGS sequence"/>
</dbReference>
<evidence type="ECO:0000313" key="7">
    <source>
        <dbReference type="EMBL" id="CAI2382999.1"/>
    </source>
</evidence>
<evidence type="ECO:0000256" key="4">
    <source>
        <dbReference type="RuleBase" id="RU003888"/>
    </source>
</evidence>
<dbReference type="InterPro" id="IPR021131">
    <property type="entry name" value="Ribosomal_uL15/eL18"/>
</dbReference>
<keyword evidence="2 4" id="KW-0689">Ribosomal protein</keyword>
<dbReference type="HAMAP" id="MF_01341">
    <property type="entry name" value="Ribosomal_uL15"/>
    <property type="match status" value="1"/>
</dbReference>
<evidence type="ECO:0000259" key="6">
    <source>
        <dbReference type="Pfam" id="PF00828"/>
    </source>
</evidence>
<dbReference type="FunFam" id="3.100.10.10:FF:000002">
    <property type="entry name" value="60S ribosomal protein L27a"/>
    <property type="match status" value="1"/>
</dbReference>
<feature type="domain" description="Large ribosomal subunit protein uL15/eL18" evidence="6">
    <location>
        <begin position="73"/>
        <end position="144"/>
    </location>
</feature>
<dbReference type="Gene3D" id="3.100.10.10">
    <property type="match status" value="1"/>
</dbReference>
<sequence>MTHSKRNTRKLRGHVSHGHGRVGKHRKHPGGRGMAGPEHHHRINVFKYHPGHIGKHGMRHFHLMRNQYYCPSINLSKLWSLVTEEERQKAQTDKSKVILIDVVKHGYYKVLGKGHLPEVPLVVKAKLFTPTAEKRIKQVGGACVLRA</sequence>
<protein>
    <recommendedName>
        <fullName evidence="6">Large ribosomal subunit protein uL15/eL18 domain-containing protein</fullName>
    </recommendedName>
</protein>
<dbReference type="InterPro" id="IPR036227">
    <property type="entry name" value="Ribosomal_uL15/eL18_sf"/>
</dbReference>
<dbReference type="InterPro" id="IPR001196">
    <property type="entry name" value="Ribosomal_uL15_CS"/>
</dbReference>
<proteinExistence type="inferred from homology"/>
<dbReference type="PANTHER" id="PTHR11721:SF3">
    <property type="entry name" value="LARGE RIBOSOMAL SUBUNIT PROTEIN UL15"/>
    <property type="match status" value="1"/>
</dbReference>
<dbReference type="PROSITE" id="PS00475">
    <property type="entry name" value="RIBOSOMAL_L15"/>
    <property type="match status" value="1"/>
</dbReference>
<evidence type="ECO:0000256" key="5">
    <source>
        <dbReference type="SAM" id="MobiDB-lite"/>
    </source>
</evidence>
<dbReference type="Pfam" id="PF00828">
    <property type="entry name" value="Ribosomal_L27A"/>
    <property type="match status" value="1"/>
</dbReference>
<keyword evidence="3 4" id="KW-0687">Ribonucleoprotein</keyword>
<evidence type="ECO:0000256" key="2">
    <source>
        <dbReference type="ARBA" id="ARBA00022980"/>
    </source>
</evidence>
<name>A0AAD2D6E0_EUPCR</name>
<comment type="similarity">
    <text evidence="1 4">Belongs to the universal ribosomal protein uL15 family.</text>
</comment>
<dbReference type="PANTHER" id="PTHR11721">
    <property type="entry name" value="60S RIBOSOMAL PROTEIN L27A"/>
    <property type="match status" value="1"/>
</dbReference>
<feature type="region of interest" description="Disordered" evidence="5">
    <location>
        <begin position="1"/>
        <end position="38"/>
    </location>
</feature>
<dbReference type="GO" id="GO:0022625">
    <property type="term" value="C:cytosolic large ribosomal subunit"/>
    <property type="evidence" value="ECO:0007669"/>
    <property type="project" value="TreeGrafter"/>
</dbReference>
<dbReference type="AlphaFoldDB" id="A0AAD2D6E0"/>